<proteinExistence type="predicted"/>
<accession>A0A6J4ICL8</accession>
<gene>
    <name evidence="1" type="ORF">AVDCRST_MAG10-1985</name>
</gene>
<dbReference type="AlphaFoldDB" id="A0A6J4ICL8"/>
<sequence length="161" mass="17905">MSEASLEERSYEPRRTPRELQAVLITGRGHRYRAAPVPAPSKNEILQCMFWLQAEGLGDEANVTLLERFLGVDVNVDVALLDRLLEEGYVERVGDRYKLTEAGTRKGGVELAASFEELMKPTYGECGRTVWCMGRTPGECRAGLDRDGSLARSPVTSLRDT</sequence>
<reference evidence="1" key="1">
    <citation type="submission" date="2020-02" db="EMBL/GenBank/DDBJ databases">
        <authorList>
            <person name="Meier V. D."/>
        </authorList>
    </citation>
    <scope>NUCLEOTIDE SEQUENCE</scope>
    <source>
        <strain evidence="1">AVDCRST_MAG10</strain>
    </source>
</reference>
<organism evidence="1">
    <name type="scientific">uncultured Acidimicrobiales bacterium</name>
    <dbReference type="NCBI Taxonomy" id="310071"/>
    <lineage>
        <taxon>Bacteria</taxon>
        <taxon>Bacillati</taxon>
        <taxon>Actinomycetota</taxon>
        <taxon>Acidimicrobiia</taxon>
        <taxon>Acidimicrobiales</taxon>
        <taxon>environmental samples</taxon>
    </lineage>
</organism>
<dbReference type="InterPro" id="IPR036390">
    <property type="entry name" value="WH_DNA-bd_sf"/>
</dbReference>
<dbReference type="SUPFAM" id="SSF46785">
    <property type="entry name" value="Winged helix' DNA-binding domain"/>
    <property type="match status" value="1"/>
</dbReference>
<dbReference type="EMBL" id="CADCTB010000127">
    <property type="protein sequence ID" value="CAA9246500.1"/>
    <property type="molecule type" value="Genomic_DNA"/>
</dbReference>
<name>A0A6J4ICL8_9ACTN</name>
<evidence type="ECO:0000313" key="1">
    <source>
        <dbReference type="EMBL" id="CAA9246500.1"/>
    </source>
</evidence>
<protein>
    <submittedName>
        <fullName evidence="1">Uncharacterized protein</fullName>
    </submittedName>
</protein>